<dbReference type="InterPro" id="IPR051133">
    <property type="entry name" value="Adapter_Engulfment-Domain"/>
</dbReference>
<evidence type="ECO:0000313" key="4">
    <source>
        <dbReference type="EMBL" id="CAF4344882.1"/>
    </source>
</evidence>
<comment type="caution">
    <text evidence="3">The sequence shown here is derived from an EMBL/GenBank/DDBJ whole genome shotgun (WGS) entry which is preliminary data.</text>
</comment>
<dbReference type="EMBL" id="CAJNOQ010021028">
    <property type="protein sequence ID" value="CAF1479437.1"/>
    <property type="molecule type" value="Genomic_DNA"/>
</dbReference>
<organism evidence="3 5">
    <name type="scientific">Didymodactylos carnosus</name>
    <dbReference type="NCBI Taxonomy" id="1234261"/>
    <lineage>
        <taxon>Eukaryota</taxon>
        <taxon>Metazoa</taxon>
        <taxon>Spiralia</taxon>
        <taxon>Gnathifera</taxon>
        <taxon>Rotifera</taxon>
        <taxon>Eurotatoria</taxon>
        <taxon>Bdelloidea</taxon>
        <taxon>Philodinida</taxon>
        <taxon>Philodinidae</taxon>
        <taxon>Didymodactylos</taxon>
    </lineage>
</organism>
<dbReference type="OrthoDB" id="9999955at2759"/>
<dbReference type="Proteomes" id="UP000663829">
    <property type="component" value="Unassembled WGS sequence"/>
</dbReference>
<evidence type="ECO:0000259" key="2">
    <source>
        <dbReference type="SMART" id="SM00462"/>
    </source>
</evidence>
<dbReference type="Pfam" id="PF14719">
    <property type="entry name" value="PID_2"/>
    <property type="match status" value="1"/>
</dbReference>
<feature type="region of interest" description="Disordered" evidence="1">
    <location>
        <begin position="210"/>
        <end position="236"/>
    </location>
</feature>
<proteinExistence type="predicted"/>
<evidence type="ECO:0000313" key="3">
    <source>
        <dbReference type="EMBL" id="CAF1479437.1"/>
    </source>
</evidence>
<evidence type="ECO:0000313" key="5">
    <source>
        <dbReference type="Proteomes" id="UP000663829"/>
    </source>
</evidence>
<gene>
    <name evidence="3" type="ORF">GPM918_LOCUS35776</name>
    <name evidence="4" type="ORF">SRO942_LOCUS36502</name>
</gene>
<name>A0A815RM50_9BILA</name>
<dbReference type="PANTHER" id="PTHR11232">
    <property type="entry name" value="PHOSPHOTYROSINE INTERACTION DOMAIN-CONTAINING FAMILY MEMBER"/>
    <property type="match status" value="1"/>
</dbReference>
<accession>A0A815RM50</accession>
<keyword evidence="5" id="KW-1185">Reference proteome</keyword>
<evidence type="ECO:0000256" key="1">
    <source>
        <dbReference type="SAM" id="MobiDB-lite"/>
    </source>
</evidence>
<dbReference type="PANTHER" id="PTHR11232:SF74">
    <property type="entry name" value="PTB DOMAIN-CONTAINING ADAPTER PROTEIN CED-6-LIKE PROTEIN"/>
    <property type="match status" value="1"/>
</dbReference>
<dbReference type="Gene3D" id="2.30.29.30">
    <property type="entry name" value="Pleckstrin-homology domain (PH domain)/Phosphotyrosine-binding domain (PTB)"/>
    <property type="match status" value="1"/>
</dbReference>
<reference evidence="3" key="1">
    <citation type="submission" date="2021-02" db="EMBL/GenBank/DDBJ databases">
        <authorList>
            <person name="Nowell W R."/>
        </authorList>
    </citation>
    <scope>NUCLEOTIDE SEQUENCE</scope>
</reference>
<dbReference type="Proteomes" id="UP000681722">
    <property type="component" value="Unassembled WGS sequence"/>
</dbReference>
<dbReference type="InterPro" id="IPR011993">
    <property type="entry name" value="PH-like_dom_sf"/>
</dbReference>
<dbReference type="InterPro" id="IPR006020">
    <property type="entry name" value="PTB/PI_dom"/>
</dbReference>
<feature type="domain" description="PID" evidence="2">
    <location>
        <begin position="7"/>
        <end position="144"/>
    </location>
</feature>
<dbReference type="EMBL" id="CAJOBC010086506">
    <property type="protein sequence ID" value="CAF4344882.1"/>
    <property type="molecule type" value="Genomic_DNA"/>
</dbReference>
<sequence length="236" mass="27088">MNEVYPNDESLQTVKYLGKTRALYAHGIGVAIEPVKVIWSRSKKGTRYNRCALSIHSFGLCIYEEIANGTYKSVWHDRIEDISYCVAEPSYRKVFSWISRDIRTGELDCHAVLCKTSKKAKLLAELMARAFHDSYRHRQILASSISPLPVSPVDTPSRNSARCSVCDTIRNWQEQRETRHSTKNLDYERVSSRPVSPIARAIVRNYSISNKSLDDNDDGDENESIKPVEYFSNREY</sequence>
<dbReference type="SUPFAM" id="SSF50729">
    <property type="entry name" value="PH domain-like"/>
    <property type="match status" value="1"/>
</dbReference>
<dbReference type="SMART" id="SM00462">
    <property type="entry name" value="PTB"/>
    <property type="match status" value="1"/>
</dbReference>
<protein>
    <recommendedName>
        <fullName evidence="2">PID domain-containing protein</fullName>
    </recommendedName>
</protein>
<dbReference type="AlphaFoldDB" id="A0A815RM50"/>